<protein>
    <submittedName>
        <fullName evidence="2">Uncharacterized protein</fullName>
    </submittedName>
</protein>
<dbReference type="EMBL" id="CAMXCT020006530">
    <property type="protein sequence ID" value="CAL1168782.1"/>
    <property type="molecule type" value="Genomic_DNA"/>
</dbReference>
<reference evidence="2" key="1">
    <citation type="submission" date="2022-10" db="EMBL/GenBank/DDBJ databases">
        <authorList>
            <person name="Chen Y."/>
            <person name="Dougan E. K."/>
            <person name="Chan C."/>
            <person name="Rhodes N."/>
            <person name="Thang M."/>
        </authorList>
    </citation>
    <scope>NUCLEOTIDE SEQUENCE</scope>
</reference>
<evidence type="ECO:0000313" key="3">
    <source>
        <dbReference type="EMBL" id="CAL4802719.1"/>
    </source>
</evidence>
<reference evidence="3 4" key="2">
    <citation type="submission" date="2024-05" db="EMBL/GenBank/DDBJ databases">
        <authorList>
            <person name="Chen Y."/>
            <person name="Shah S."/>
            <person name="Dougan E. K."/>
            <person name="Thang M."/>
            <person name="Chan C."/>
        </authorList>
    </citation>
    <scope>NUCLEOTIDE SEQUENCE [LARGE SCALE GENOMIC DNA]</scope>
</reference>
<evidence type="ECO:0000256" key="1">
    <source>
        <dbReference type="SAM" id="MobiDB-lite"/>
    </source>
</evidence>
<dbReference type="EMBL" id="CAMXCT010006530">
    <property type="protein sequence ID" value="CAI4015407.1"/>
    <property type="molecule type" value="Genomic_DNA"/>
</dbReference>
<sequence length="371" mass="41385">MDVKYLQDRYAKGMERVNTLLKHSQRFMHVDDLMEAANDVVQHLNQNGTMDYWEFSINFVDDNPHGNDKRRTSQQGTLILNLIYVQQRGVPGVVTILKQCLQGVSIPEGAEVHVFDLTPNRFAEWSRAVWDRQLHNLKNPDACVEKFTYTGYFAEPQEADTQRKDMIGRGMEDKEAVLDWWDNCPEAGAKTRPASAFGEAQPSLTSLTVVDGLLKIPDAMTARFNVDSAHVSNVKLLENEVKKANTRVVKRALRSLAPTPTVQTQTATAGTPNRQNRTSCQPEFTDNDKPLDVSRVVDLASVPEQDFRSTQQILAMAAYPRGPSIKVCINAELEIWMVNDADTDAEVEAGELLGFNVGNFKEIALGATAAC</sequence>
<keyword evidence="4" id="KW-1185">Reference proteome</keyword>
<dbReference type="AlphaFoldDB" id="A0A9P1DTX7"/>
<gene>
    <name evidence="2" type="ORF">C1SCF055_LOCUS40237</name>
</gene>
<proteinExistence type="predicted"/>
<evidence type="ECO:0000313" key="2">
    <source>
        <dbReference type="EMBL" id="CAI4015407.1"/>
    </source>
</evidence>
<evidence type="ECO:0000313" key="4">
    <source>
        <dbReference type="Proteomes" id="UP001152797"/>
    </source>
</evidence>
<dbReference type="EMBL" id="CAMXCT030006530">
    <property type="protein sequence ID" value="CAL4802719.1"/>
    <property type="molecule type" value="Genomic_DNA"/>
</dbReference>
<organism evidence="2">
    <name type="scientific">Cladocopium goreaui</name>
    <dbReference type="NCBI Taxonomy" id="2562237"/>
    <lineage>
        <taxon>Eukaryota</taxon>
        <taxon>Sar</taxon>
        <taxon>Alveolata</taxon>
        <taxon>Dinophyceae</taxon>
        <taxon>Suessiales</taxon>
        <taxon>Symbiodiniaceae</taxon>
        <taxon>Cladocopium</taxon>
    </lineage>
</organism>
<comment type="caution">
    <text evidence="2">The sequence shown here is derived from an EMBL/GenBank/DDBJ whole genome shotgun (WGS) entry which is preliminary data.</text>
</comment>
<name>A0A9P1DTX7_9DINO</name>
<accession>A0A9P1DTX7</accession>
<feature type="region of interest" description="Disordered" evidence="1">
    <location>
        <begin position="258"/>
        <end position="285"/>
    </location>
</feature>
<feature type="compositionally biased region" description="Low complexity" evidence="1">
    <location>
        <begin position="258"/>
        <end position="272"/>
    </location>
</feature>
<feature type="compositionally biased region" description="Polar residues" evidence="1">
    <location>
        <begin position="273"/>
        <end position="284"/>
    </location>
</feature>
<dbReference type="Proteomes" id="UP001152797">
    <property type="component" value="Unassembled WGS sequence"/>
</dbReference>